<feature type="compositionally biased region" description="Basic and acidic residues" evidence="1">
    <location>
        <begin position="550"/>
        <end position="561"/>
    </location>
</feature>
<reference evidence="4" key="1">
    <citation type="submission" date="2020-02" db="EMBL/GenBank/DDBJ databases">
        <authorList>
            <person name="Meier V. D."/>
        </authorList>
    </citation>
    <scope>NUCLEOTIDE SEQUENCE</scope>
    <source>
        <strain evidence="4">AVDCRST_MAG01</strain>
    </source>
</reference>
<dbReference type="PANTHER" id="PTHR43606:SF2">
    <property type="entry name" value="ALKALINE PHOSPHATASE FAMILY PROTEIN (AFU_ORTHOLOGUE AFUA_5G03860)"/>
    <property type="match status" value="1"/>
</dbReference>
<feature type="region of interest" description="Disordered" evidence="1">
    <location>
        <begin position="528"/>
        <end position="561"/>
    </location>
</feature>
<gene>
    <name evidence="4" type="ORF">AVDCRST_MAG01-01-255</name>
</gene>
<dbReference type="Pfam" id="PF09423">
    <property type="entry name" value="PhoD"/>
    <property type="match status" value="1"/>
</dbReference>
<organism evidence="4">
    <name type="scientific">uncultured Rubrobacteraceae bacterium</name>
    <dbReference type="NCBI Taxonomy" id="349277"/>
    <lineage>
        <taxon>Bacteria</taxon>
        <taxon>Bacillati</taxon>
        <taxon>Actinomycetota</taxon>
        <taxon>Rubrobacteria</taxon>
        <taxon>Rubrobacterales</taxon>
        <taxon>Rubrobacteraceae</taxon>
        <taxon>environmental samples</taxon>
    </lineage>
</organism>
<dbReference type="InterPro" id="IPR029052">
    <property type="entry name" value="Metallo-depent_PP-like"/>
</dbReference>
<evidence type="ECO:0000259" key="2">
    <source>
        <dbReference type="Pfam" id="PF09423"/>
    </source>
</evidence>
<name>A0A6J4NHL9_9ACTN</name>
<dbReference type="Gene3D" id="2.60.40.380">
    <property type="entry name" value="Purple acid phosphatase-like, N-terminal"/>
    <property type="match status" value="1"/>
</dbReference>
<dbReference type="SUPFAM" id="SSF56300">
    <property type="entry name" value="Metallo-dependent phosphatases"/>
    <property type="match status" value="1"/>
</dbReference>
<dbReference type="EMBL" id="CADCUW010000036">
    <property type="protein sequence ID" value="CAA9386232.1"/>
    <property type="molecule type" value="Genomic_DNA"/>
</dbReference>
<dbReference type="PANTHER" id="PTHR43606">
    <property type="entry name" value="PHOSPHATASE, PUTATIVE (AFU_ORTHOLOGUE AFUA_6G08710)-RELATED"/>
    <property type="match status" value="1"/>
</dbReference>
<feature type="domain" description="PhoD-like phosphatase metallophosphatase" evidence="2">
    <location>
        <begin position="158"/>
        <end position="493"/>
    </location>
</feature>
<dbReference type="InterPro" id="IPR032093">
    <property type="entry name" value="PhoD_N"/>
</dbReference>
<protein>
    <submittedName>
        <fullName evidence="4">COG3540: Phosphodiesterase/alkaline phosphatase D</fullName>
    </submittedName>
</protein>
<proteinExistence type="predicted"/>
<sequence>MGIERSVVDPLRVSRKDFVRMGGLGVAAVVLGVEATADRAFADPRFSSNPFTLGVASGDPLPDGFVLWTRLLAAGGEMPNRKVRVRWKVATEENMKTVVKKGEAFTGPDRGYSVHVDVRGLKSDRDYYYRFRVGDYVSPVGRTRTTPGFGASPAALAFAFVSCQDYQNGFYAAYGAMARQEQDLDFVVHLGDYIYEYGPSETAVPGREHNGPEIITLADYRKRHALYKADEDMREAHRLFPFIVTFDDHEVENNYADAIPEEGSETPKREDFLRRRAAGYKAYYENMPLRPSSMPQGPDMRLYRRISYGDLAQFSVLDTRQYRTNQPCGDGFKERCARALSDRQTMTGPEQERWLKDGMNRSRARWNIAAQQTMLAEYDFRAGPMESFNMDQWDGYVAARNRLIGFFDRSNVQNPITLTGDIHSAWVHDLKTDFSDETSKTVGTEFVGTSITSSFPGVFIPVVEGARPDNPHTKFFDGANRGYTRCDLNRQRYLTTFKAVPTEPGQGSVVTPEAASTTLAAFVVENGRPGATQVEGPTTPTSSTQGEIDQGYKRLTARDSW</sequence>
<accession>A0A6J4NHL9</accession>
<evidence type="ECO:0000256" key="1">
    <source>
        <dbReference type="SAM" id="MobiDB-lite"/>
    </source>
</evidence>
<dbReference type="InterPro" id="IPR018946">
    <property type="entry name" value="PhoD-like_MPP"/>
</dbReference>
<evidence type="ECO:0000313" key="4">
    <source>
        <dbReference type="EMBL" id="CAA9386232.1"/>
    </source>
</evidence>
<dbReference type="InterPro" id="IPR038607">
    <property type="entry name" value="PhoD-like_sf"/>
</dbReference>
<dbReference type="Pfam" id="PF16655">
    <property type="entry name" value="PhoD_N"/>
    <property type="match status" value="1"/>
</dbReference>
<dbReference type="CDD" id="cd07389">
    <property type="entry name" value="MPP_PhoD"/>
    <property type="match status" value="1"/>
</dbReference>
<evidence type="ECO:0000259" key="3">
    <source>
        <dbReference type="Pfam" id="PF16655"/>
    </source>
</evidence>
<dbReference type="AlphaFoldDB" id="A0A6J4NHL9"/>
<dbReference type="InterPro" id="IPR052900">
    <property type="entry name" value="Phospholipid_Metab_Enz"/>
</dbReference>
<feature type="compositionally biased region" description="Polar residues" evidence="1">
    <location>
        <begin position="535"/>
        <end position="547"/>
    </location>
</feature>
<feature type="domain" description="Phospholipase D N-terminal" evidence="3">
    <location>
        <begin position="53"/>
        <end position="145"/>
    </location>
</feature>
<dbReference type="Gene3D" id="3.60.21.70">
    <property type="entry name" value="PhoD-like phosphatase"/>
    <property type="match status" value="1"/>
</dbReference>